<sequence length="147" mass="15408">MPAATTTWVVVIAGALGAVGCGGDQAGPGAPSDPKETVSAFAQRLARQDTTGACELMTPEGQQAFARNTGTSSCASAANKIMTKSSVRREPDWKSDGSDLTVSGQTASYDGYCNRSPLHNIRLTLQEMNNGWLIIDYDDQIGYVCGG</sequence>
<dbReference type="Proteomes" id="UP000316639">
    <property type="component" value="Unassembled WGS sequence"/>
</dbReference>
<proteinExistence type="predicted"/>
<dbReference type="RefSeq" id="WP_146348797.1">
    <property type="nucleotide sequence ID" value="NZ_VOBR01000001.1"/>
</dbReference>
<protein>
    <submittedName>
        <fullName evidence="1">Uncharacterized protein</fullName>
    </submittedName>
</protein>
<organism evidence="1 2">
    <name type="scientific">Lentzea tibetensis</name>
    <dbReference type="NCBI Taxonomy" id="2591470"/>
    <lineage>
        <taxon>Bacteria</taxon>
        <taxon>Bacillati</taxon>
        <taxon>Actinomycetota</taxon>
        <taxon>Actinomycetes</taxon>
        <taxon>Pseudonocardiales</taxon>
        <taxon>Pseudonocardiaceae</taxon>
        <taxon>Lentzea</taxon>
    </lineage>
</organism>
<comment type="caution">
    <text evidence="1">The sequence shown here is derived from an EMBL/GenBank/DDBJ whole genome shotgun (WGS) entry which is preliminary data.</text>
</comment>
<evidence type="ECO:0000313" key="1">
    <source>
        <dbReference type="EMBL" id="TWP54014.1"/>
    </source>
</evidence>
<reference evidence="1 2" key="1">
    <citation type="submission" date="2019-07" db="EMBL/GenBank/DDBJ databases">
        <title>Lentzea xizangensis sp. nov., isolated from Qinghai-Tibetan Plateau Soils.</title>
        <authorList>
            <person name="Huang J."/>
        </authorList>
    </citation>
    <scope>NUCLEOTIDE SEQUENCE [LARGE SCALE GENOMIC DNA]</scope>
    <source>
        <strain evidence="1 2">FXJ1.1311</strain>
    </source>
</reference>
<dbReference type="OrthoDB" id="5181787at2"/>
<dbReference type="EMBL" id="VOBR01000001">
    <property type="protein sequence ID" value="TWP54014.1"/>
    <property type="molecule type" value="Genomic_DNA"/>
</dbReference>
<accession>A0A563F3T0</accession>
<dbReference type="AlphaFoldDB" id="A0A563F3T0"/>
<gene>
    <name evidence="1" type="ORF">FKR81_00115</name>
</gene>
<evidence type="ECO:0000313" key="2">
    <source>
        <dbReference type="Proteomes" id="UP000316639"/>
    </source>
</evidence>
<name>A0A563F3T0_9PSEU</name>
<keyword evidence="2" id="KW-1185">Reference proteome</keyword>